<dbReference type="PANTHER" id="PTHR46417">
    <property type="entry name" value="TRNA (GUANINE-N(1)-)-METHYLTRANSFERASE"/>
    <property type="match status" value="1"/>
</dbReference>
<evidence type="ECO:0000256" key="2">
    <source>
        <dbReference type="ARBA" id="ARBA00022490"/>
    </source>
</evidence>
<evidence type="ECO:0000256" key="1">
    <source>
        <dbReference type="ARBA" id="ARBA00004496"/>
    </source>
</evidence>
<dbReference type="InterPro" id="IPR029028">
    <property type="entry name" value="Alpha/beta_knot_MTases"/>
</dbReference>
<sequence>MFGSVFSKGVIKKALDKGLIEVHVHNLRDFTFDKHKQVDDRPFGGGQGMVLKSESIFAAVEKIKRNEKTPIYLLSPQGRKFDFRLAEELAQHPQVILICGRYEGVDERVIQYLVTGEISIGDYILTGGEPAAIVVVDGISRFIPQVVGNVESVKNDS</sequence>
<dbReference type="Gene3D" id="3.40.1280.10">
    <property type="match status" value="1"/>
</dbReference>
<dbReference type="GO" id="GO:0005829">
    <property type="term" value="C:cytosol"/>
    <property type="evidence" value="ECO:0007669"/>
    <property type="project" value="TreeGrafter"/>
</dbReference>
<gene>
    <name evidence="7" type="ORF">S01H1_40273</name>
</gene>
<comment type="caution">
    <text evidence="7">The sequence shown here is derived from an EMBL/GenBank/DDBJ whole genome shotgun (WGS) entry which is preliminary data.</text>
</comment>
<organism evidence="7">
    <name type="scientific">marine sediment metagenome</name>
    <dbReference type="NCBI Taxonomy" id="412755"/>
    <lineage>
        <taxon>unclassified sequences</taxon>
        <taxon>metagenomes</taxon>
        <taxon>ecological metagenomes</taxon>
    </lineage>
</organism>
<dbReference type="AlphaFoldDB" id="X0UWM4"/>
<accession>X0UWM4</accession>
<keyword evidence="3" id="KW-0808">Transferase</keyword>
<dbReference type="EMBL" id="BARS01025488">
    <property type="protein sequence ID" value="GAG04718.1"/>
    <property type="molecule type" value="Genomic_DNA"/>
</dbReference>
<evidence type="ECO:0000256" key="3">
    <source>
        <dbReference type="ARBA" id="ARBA00022679"/>
    </source>
</evidence>
<dbReference type="PANTHER" id="PTHR46417:SF1">
    <property type="entry name" value="TRNA (GUANINE-N(1)-)-METHYLTRANSFERASE"/>
    <property type="match status" value="1"/>
</dbReference>
<dbReference type="GO" id="GO:0002939">
    <property type="term" value="P:tRNA N1-guanine methylation"/>
    <property type="evidence" value="ECO:0007669"/>
    <property type="project" value="TreeGrafter"/>
</dbReference>
<reference evidence="7" key="1">
    <citation type="journal article" date="2014" name="Front. Microbiol.">
        <title>High frequency of phylogenetically diverse reductive dehalogenase-homologous genes in deep subseafloor sedimentary metagenomes.</title>
        <authorList>
            <person name="Kawai M."/>
            <person name="Futagami T."/>
            <person name="Toyoda A."/>
            <person name="Takaki Y."/>
            <person name="Nishi S."/>
            <person name="Hori S."/>
            <person name="Arai W."/>
            <person name="Tsubouchi T."/>
            <person name="Morono Y."/>
            <person name="Uchiyama I."/>
            <person name="Ito T."/>
            <person name="Fujiyama A."/>
            <person name="Inagaki F."/>
            <person name="Takami H."/>
        </authorList>
    </citation>
    <scope>NUCLEOTIDE SEQUENCE</scope>
    <source>
        <strain evidence="7">Expedition CK06-06</strain>
    </source>
</reference>
<dbReference type="InterPro" id="IPR016009">
    <property type="entry name" value="tRNA_MeTrfase_TRMD/TRM10"/>
</dbReference>
<dbReference type="GO" id="GO:0052906">
    <property type="term" value="F:tRNA (guanine(37)-N1)-methyltransferase activity"/>
    <property type="evidence" value="ECO:0007669"/>
    <property type="project" value="InterPro"/>
</dbReference>
<proteinExistence type="inferred from homology"/>
<dbReference type="SUPFAM" id="SSF75217">
    <property type="entry name" value="alpha/beta knot"/>
    <property type="match status" value="1"/>
</dbReference>
<name>X0UWM4_9ZZZZ</name>
<protein>
    <recommendedName>
        <fullName evidence="6">tRNA methyltransferase TRMD/TRM10-type domain-containing protein</fullName>
    </recommendedName>
</protein>
<dbReference type="NCBIfam" id="TIGR00088">
    <property type="entry name" value="trmD"/>
    <property type="match status" value="1"/>
</dbReference>
<keyword evidence="2" id="KW-0963">Cytoplasm</keyword>
<evidence type="ECO:0000256" key="4">
    <source>
        <dbReference type="ARBA" id="ARBA00022691"/>
    </source>
</evidence>
<dbReference type="HAMAP" id="MF_00605">
    <property type="entry name" value="TrmD"/>
    <property type="match status" value="1"/>
</dbReference>
<dbReference type="InterPro" id="IPR002649">
    <property type="entry name" value="tRNA_m1G_MeTrfase_TrmD"/>
</dbReference>
<feature type="domain" description="tRNA methyltransferase TRMD/TRM10-type" evidence="6">
    <location>
        <begin position="1"/>
        <end position="157"/>
    </location>
</feature>
<keyword evidence="5" id="KW-0819">tRNA processing</keyword>
<feature type="non-terminal residue" evidence="7">
    <location>
        <position position="157"/>
    </location>
</feature>
<evidence type="ECO:0000259" key="6">
    <source>
        <dbReference type="Pfam" id="PF01746"/>
    </source>
</evidence>
<evidence type="ECO:0000256" key="5">
    <source>
        <dbReference type="ARBA" id="ARBA00022694"/>
    </source>
</evidence>
<evidence type="ECO:0000313" key="7">
    <source>
        <dbReference type="EMBL" id="GAG04718.1"/>
    </source>
</evidence>
<dbReference type="FunFam" id="3.40.1280.10:FF:000001">
    <property type="entry name" value="tRNA (guanine-N(1)-)-methyltransferase"/>
    <property type="match status" value="1"/>
</dbReference>
<keyword evidence="4" id="KW-0949">S-adenosyl-L-methionine</keyword>
<dbReference type="Pfam" id="PF01746">
    <property type="entry name" value="tRNA_m1G_MT"/>
    <property type="match status" value="1"/>
</dbReference>
<comment type="subcellular location">
    <subcellularLocation>
        <location evidence="1">Cytoplasm</location>
    </subcellularLocation>
</comment>
<dbReference type="InterPro" id="IPR029026">
    <property type="entry name" value="tRNA_m1G_MTases_N"/>
</dbReference>